<evidence type="ECO:0000313" key="3">
    <source>
        <dbReference type="Proteomes" id="UP000318709"/>
    </source>
</evidence>
<evidence type="ECO:0000313" key="2">
    <source>
        <dbReference type="EMBL" id="QDH13569.1"/>
    </source>
</evidence>
<proteinExistence type="predicted"/>
<dbReference type="Pfam" id="PF13460">
    <property type="entry name" value="NAD_binding_10"/>
    <property type="match status" value="1"/>
</dbReference>
<organism evidence="2 3">
    <name type="scientific">Formicincola oecophyllae</name>
    <dbReference type="NCBI Taxonomy" id="2558361"/>
    <lineage>
        <taxon>Bacteria</taxon>
        <taxon>Pseudomonadati</taxon>
        <taxon>Pseudomonadota</taxon>
        <taxon>Alphaproteobacteria</taxon>
        <taxon>Acetobacterales</taxon>
        <taxon>Acetobacteraceae</taxon>
        <taxon>Formicincola</taxon>
    </lineage>
</organism>
<dbReference type="InterPro" id="IPR036291">
    <property type="entry name" value="NAD(P)-bd_dom_sf"/>
</dbReference>
<dbReference type="RefSeq" id="WP_141443277.1">
    <property type="nucleotide sequence ID" value="NZ_CP038231.1"/>
</dbReference>
<dbReference type="InterPro" id="IPR016040">
    <property type="entry name" value="NAD(P)-bd_dom"/>
</dbReference>
<dbReference type="PANTHER" id="PTHR15020">
    <property type="entry name" value="FLAVIN REDUCTASE-RELATED"/>
    <property type="match status" value="1"/>
</dbReference>
<dbReference type="Proteomes" id="UP000318709">
    <property type="component" value="Chromosome"/>
</dbReference>
<dbReference type="Gene3D" id="3.40.50.720">
    <property type="entry name" value="NAD(P)-binding Rossmann-like Domain"/>
    <property type="match status" value="1"/>
</dbReference>
<name>A0A4Y6U812_9PROT</name>
<dbReference type="OrthoDB" id="9814124at2"/>
<dbReference type="EMBL" id="CP038231">
    <property type="protein sequence ID" value="QDH13569.1"/>
    <property type="molecule type" value="Genomic_DNA"/>
</dbReference>
<dbReference type="CDD" id="cd05243">
    <property type="entry name" value="SDR_a5"/>
    <property type="match status" value="1"/>
</dbReference>
<dbReference type="KEGG" id="swf:E3E12_04450"/>
<accession>A0A4Y6U812</accession>
<gene>
    <name evidence="2" type="ORF">E3E12_04450</name>
</gene>
<sequence length="220" mass="23188">MNQVFIIGAAGGVGRRLVGKLTAQGDGVVALHRQAEQAPLLRQAGAKPLLGDITHLSAPELATLMKGCQTVVFSAGAGGKGGTERTSAVDGQGLEKAVAAAQLAGVGRFLLVSVFPEAWRDRPRHEEFEHYMRVKKLADVCLAESPLDWVILRPGTLTDEPAKGVRLGLALPYGTVSRDGVAGVLAALVAQPRVSQRILEVTDGTLTPWQAVMHCLENAT</sequence>
<reference evidence="2 3" key="1">
    <citation type="submission" date="2019-03" db="EMBL/GenBank/DDBJ databases">
        <title>The complete genome sequence of Swingsia_sp. F3b2 LMG30590(T).</title>
        <authorList>
            <person name="Chua K.-O."/>
            <person name="Chan K.-G."/>
            <person name="See-Too W.-S."/>
        </authorList>
    </citation>
    <scope>NUCLEOTIDE SEQUENCE [LARGE SCALE GENOMIC DNA]</scope>
    <source>
        <strain evidence="2 3">F3b2</strain>
    </source>
</reference>
<dbReference type="AlphaFoldDB" id="A0A4Y6U812"/>
<feature type="domain" description="NAD(P)-binding" evidence="1">
    <location>
        <begin position="8"/>
        <end position="192"/>
    </location>
</feature>
<protein>
    <submittedName>
        <fullName evidence="2">SDR family oxidoreductase</fullName>
    </submittedName>
</protein>
<keyword evidence="3" id="KW-1185">Reference proteome</keyword>
<dbReference type="PANTHER" id="PTHR15020:SF50">
    <property type="entry name" value="UPF0659 PROTEIN YMR090W"/>
    <property type="match status" value="1"/>
</dbReference>
<evidence type="ECO:0000259" key="1">
    <source>
        <dbReference type="Pfam" id="PF13460"/>
    </source>
</evidence>
<dbReference type="SUPFAM" id="SSF51735">
    <property type="entry name" value="NAD(P)-binding Rossmann-fold domains"/>
    <property type="match status" value="1"/>
</dbReference>